<dbReference type="OrthoDB" id="661148at2759"/>
<evidence type="ECO:0000256" key="1">
    <source>
        <dbReference type="SAM" id="SignalP"/>
    </source>
</evidence>
<name>L8EAS1_HUMAN</name>
<protein>
    <submittedName>
        <fullName evidence="2">Alternative protein ZZEF1</fullName>
    </submittedName>
</protein>
<proteinExistence type="predicted"/>
<feature type="signal peptide" evidence="1">
    <location>
        <begin position="1"/>
        <end position="20"/>
    </location>
</feature>
<evidence type="ECO:0000313" key="2">
    <source>
        <dbReference type="EMBL" id="CCQ43488.1"/>
    </source>
</evidence>
<organism evidence="2">
    <name type="scientific">Homo sapiens</name>
    <name type="common">Human</name>
    <dbReference type="NCBI Taxonomy" id="9606"/>
    <lineage>
        <taxon>Eukaryota</taxon>
        <taxon>Metazoa</taxon>
        <taxon>Chordata</taxon>
        <taxon>Craniata</taxon>
        <taxon>Vertebrata</taxon>
        <taxon>Euteleostomi</taxon>
        <taxon>Mammalia</taxon>
        <taxon>Eutheria</taxon>
        <taxon>Euarchontoglires</taxon>
        <taxon>Primates</taxon>
        <taxon>Haplorrhini</taxon>
        <taxon>Catarrhini</taxon>
        <taxon>Hominidae</taxon>
        <taxon>Homo</taxon>
    </lineage>
</organism>
<feature type="chain" id="PRO_5003988461" evidence="1">
    <location>
        <begin position="21"/>
        <end position="49"/>
    </location>
</feature>
<keyword evidence="1" id="KW-0732">Signal</keyword>
<reference evidence="2" key="1">
    <citation type="journal article" date="2013" name="PLoS ONE">
        <title>Direct detection of alternative open reading frames translation products in human significantly expands the proteome.</title>
        <authorList>
            <person name="Vanderperre B."/>
            <person name="Lucier J.-F."/>
            <person name="Motard J."/>
            <person name="Tremblay G."/>
            <person name="Vanderperre S."/>
            <person name="Wisztorski M."/>
            <person name="Salzet M."/>
            <person name="Boisvert F.-M."/>
            <person name="Roucou X."/>
        </authorList>
    </citation>
    <scope>NUCLEOTIDE SEQUENCE</scope>
</reference>
<dbReference type="AlphaFoldDB" id="L8EAS1"/>
<dbReference type="ChiTaRS" id="ZZEF1">
    <property type="organism name" value="human"/>
</dbReference>
<gene>
    <name evidence="2" type="primary">ZZEF1</name>
</gene>
<sequence>MGLQIHCHCLWAARCCRVLGAGFTAPRLPADGTPGFPVHGAQVCAPVRK</sequence>
<accession>L8EAS1</accession>
<dbReference type="EMBL" id="HF583991">
    <property type="protein sequence ID" value="CCQ43488.1"/>
    <property type="molecule type" value="Genomic_DNA"/>
</dbReference>